<dbReference type="InterPro" id="IPR015421">
    <property type="entry name" value="PyrdxlP-dep_Trfase_major"/>
</dbReference>
<dbReference type="InterPro" id="IPR050103">
    <property type="entry name" value="Class-III_PLP-dep_AT"/>
</dbReference>
<dbReference type="NCBIfam" id="TIGR00707">
    <property type="entry name" value="argD"/>
    <property type="match status" value="1"/>
</dbReference>
<dbReference type="Gene3D" id="3.40.640.10">
    <property type="entry name" value="Type I PLP-dependent aspartate aminotransferase-like (Major domain)"/>
    <property type="match status" value="1"/>
</dbReference>
<dbReference type="GO" id="GO:0030170">
    <property type="term" value="F:pyridoxal phosphate binding"/>
    <property type="evidence" value="ECO:0007669"/>
    <property type="project" value="InterPro"/>
</dbReference>
<keyword evidence="4" id="KW-0028">Amino-acid biosynthesis</keyword>
<organism evidence="8">
    <name type="scientific">freshwater metagenome</name>
    <dbReference type="NCBI Taxonomy" id="449393"/>
    <lineage>
        <taxon>unclassified sequences</taxon>
        <taxon>metagenomes</taxon>
        <taxon>ecological metagenomes</taxon>
    </lineage>
</organism>
<dbReference type="FunFam" id="3.40.640.10:FF:000004">
    <property type="entry name" value="Acetylornithine aminotransferase"/>
    <property type="match status" value="1"/>
</dbReference>
<dbReference type="Gene3D" id="3.90.1150.10">
    <property type="entry name" value="Aspartate Aminotransferase, domain 1"/>
    <property type="match status" value="1"/>
</dbReference>
<evidence type="ECO:0000256" key="5">
    <source>
        <dbReference type="ARBA" id="ARBA00022679"/>
    </source>
</evidence>
<dbReference type="InterPro" id="IPR015422">
    <property type="entry name" value="PyrdxlP-dep_Trfase_small"/>
</dbReference>
<dbReference type="InterPro" id="IPR049704">
    <property type="entry name" value="Aminotrans_3_PPA_site"/>
</dbReference>
<dbReference type="PROSITE" id="PS00600">
    <property type="entry name" value="AA_TRANSFER_CLASS_3"/>
    <property type="match status" value="1"/>
</dbReference>
<dbReference type="GO" id="GO:0008483">
    <property type="term" value="F:transaminase activity"/>
    <property type="evidence" value="ECO:0007669"/>
    <property type="project" value="UniProtKB-KW"/>
</dbReference>
<dbReference type="PIRSF" id="PIRSF000521">
    <property type="entry name" value="Transaminase_4ab_Lys_Orn"/>
    <property type="match status" value="1"/>
</dbReference>
<keyword evidence="5" id="KW-0808">Transferase</keyword>
<reference evidence="8" key="1">
    <citation type="submission" date="2020-05" db="EMBL/GenBank/DDBJ databases">
        <authorList>
            <person name="Chiriac C."/>
            <person name="Salcher M."/>
            <person name="Ghai R."/>
            <person name="Kavagutti S V."/>
        </authorList>
    </citation>
    <scope>NUCLEOTIDE SEQUENCE</scope>
</reference>
<keyword evidence="6" id="KW-0663">Pyridoxal phosphate</keyword>
<dbReference type="HAMAP" id="MF_01107">
    <property type="entry name" value="ArgD_aminotrans_3"/>
    <property type="match status" value="1"/>
</dbReference>
<evidence type="ECO:0000256" key="6">
    <source>
        <dbReference type="ARBA" id="ARBA00022898"/>
    </source>
</evidence>
<dbReference type="NCBIfam" id="NF002874">
    <property type="entry name" value="PRK03244.1"/>
    <property type="match status" value="1"/>
</dbReference>
<dbReference type="InterPro" id="IPR004636">
    <property type="entry name" value="AcOrn/SuccOrn_fam"/>
</dbReference>
<sequence>MTWQERWQNALMNNYGTPPVLIARGAGSRVWDDSGKDYIDMIAGIAVNAVGHAHPVVVEAISKQLSILGHTSNLFATNGSIELAERLLALLQAPSDARVFFCNSGAEANEAALKLGRLTGRVHTVVAQGGFHGRTMGALSWTAQPAKQDPFRPLPGEVSVVPFGDVQALAAAVTDATAAVVLEPIQGEGGVLVPPDGYLRQAREICDRHGALLMIDEVQTGIGRTGEWFAFQREGITPDVVMLAKGLGGGFPIGACIAYGGAASLFGPGSHGSTFGGNPIACSAALAVLQVLEDGDLLTRATALHEVLATGLVARGSGLVTSVRGRGLLIAAVLASDCGADLEIAAREHGILVNSVAPNAIRMAPALTITDSDISELLTRWELATSEVCG</sequence>
<comment type="cofactor">
    <cofactor evidence="1">
        <name>pyridoxal 5'-phosphate</name>
        <dbReference type="ChEBI" id="CHEBI:597326"/>
    </cofactor>
</comment>
<dbReference type="AlphaFoldDB" id="A0A6J6N1V5"/>
<proteinExistence type="inferred from homology"/>
<dbReference type="SUPFAM" id="SSF53383">
    <property type="entry name" value="PLP-dependent transferases"/>
    <property type="match status" value="1"/>
</dbReference>
<evidence type="ECO:0000256" key="1">
    <source>
        <dbReference type="ARBA" id="ARBA00001933"/>
    </source>
</evidence>
<comment type="subcellular location">
    <subcellularLocation>
        <location evidence="2">Mitochondrion</location>
    </subcellularLocation>
</comment>
<evidence type="ECO:0000313" key="8">
    <source>
        <dbReference type="EMBL" id="CAB4678533.1"/>
    </source>
</evidence>
<comment type="pathway">
    <text evidence="7">Amino-acid biosynthesis.</text>
</comment>
<dbReference type="EMBL" id="CAEZWW010000133">
    <property type="protein sequence ID" value="CAB4678533.1"/>
    <property type="molecule type" value="Genomic_DNA"/>
</dbReference>
<dbReference type="PANTHER" id="PTHR11986">
    <property type="entry name" value="AMINOTRANSFERASE CLASS III"/>
    <property type="match status" value="1"/>
</dbReference>
<dbReference type="GO" id="GO:0005739">
    <property type="term" value="C:mitochondrion"/>
    <property type="evidence" value="ECO:0007669"/>
    <property type="project" value="UniProtKB-SubCell"/>
</dbReference>
<gene>
    <name evidence="8" type="ORF">UFOPK2310_01066</name>
</gene>
<dbReference type="Pfam" id="PF00202">
    <property type="entry name" value="Aminotran_3"/>
    <property type="match status" value="1"/>
</dbReference>
<dbReference type="PANTHER" id="PTHR11986:SF79">
    <property type="entry name" value="ACETYLORNITHINE AMINOTRANSFERASE, MITOCHONDRIAL"/>
    <property type="match status" value="1"/>
</dbReference>
<protein>
    <submittedName>
        <fullName evidence="8">Unannotated protein</fullName>
    </submittedName>
</protein>
<dbReference type="CDD" id="cd00610">
    <property type="entry name" value="OAT_like"/>
    <property type="match status" value="1"/>
</dbReference>
<dbReference type="InterPro" id="IPR015424">
    <property type="entry name" value="PyrdxlP-dep_Trfase"/>
</dbReference>
<name>A0A6J6N1V5_9ZZZZ</name>
<dbReference type="GO" id="GO:0042802">
    <property type="term" value="F:identical protein binding"/>
    <property type="evidence" value="ECO:0007669"/>
    <property type="project" value="TreeGrafter"/>
</dbReference>
<evidence type="ECO:0000256" key="7">
    <source>
        <dbReference type="ARBA" id="ARBA00029440"/>
    </source>
</evidence>
<keyword evidence="3" id="KW-0032">Aminotransferase</keyword>
<accession>A0A6J6N1V5</accession>
<dbReference type="InterPro" id="IPR005814">
    <property type="entry name" value="Aminotrans_3"/>
</dbReference>
<dbReference type="GO" id="GO:0006526">
    <property type="term" value="P:L-arginine biosynthetic process"/>
    <property type="evidence" value="ECO:0007669"/>
    <property type="project" value="UniProtKB-ARBA"/>
</dbReference>
<evidence type="ECO:0000256" key="4">
    <source>
        <dbReference type="ARBA" id="ARBA00022605"/>
    </source>
</evidence>
<evidence type="ECO:0000256" key="2">
    <source>
        <dbReference type="ARBA" id="ARBA00004173"/>
    </source>
</evidence>
<evidence type="ECO:0000256" key="3">
    <source>
        <dbReference type="ARBA" id="ARBA00022576"/>
    </source>
</evidence>